<dbReference type="Gene3D" id="3.30.450.350">
    <property type="entry name" value="CHASE domain"/>
    <property type="match status" value="1"/>
</dbReference>
<keyword evidence="15" id="KW-1185">Reference proteome</keyword>
<dbReference type="PROSITE" id="PS50839">
    <property type="entry name" value="CHASE"/>
    <property type="match status" value="1"/>
</dbReference>
<dbReference type="GO" id="GO:0016020">
    <property type="term" value="C:membrane"/>
    <property type="evidence" value="ECO:0007669"/>
    <property type="project" value="UniProtKB-SubCell"/>
</dbReference>
<feature type="transmembrane region" description="Helical" evidence="12">
    <location>
        <begin position="27"/>
        <end position="47"/>
    </location>
</feature>
<evidence type="ECO:0000256" key="7">
    <source>
        <dbReference type="ARBA" id="ARBA00022741"/>
    </source>
</evidence>
<dbReference type="InterPro" id="IPR036890">
    <property type="entry name" value="HATPase_C_sf"/>
</dbReference>
<dbReference type="GO" id="GO:0005524">
    <property type="term" value="F:ATP binding"/>
    <property type="evidence" value="ECO:0007669"/>
    <property type="project" value="UniProtKB-KW"/>
</dbReference>
<reference evidence="14 15" key="1">
    <citation type="submission" date="2019-07" db="EMBL/GenBank/DDBJ databases">
        <title>Genomic Encyclopedia of Archaeal and Bacterial Type Strains, Phase II (KMG-II): from individual species to whole genera.</title>
        <authorList>
            <person name="Goeker M."/>
        </authorList>
    </citation>
    <scope>NUCLEOTIDE SEQUENCE [LARGE SCALE GENOMIC DNA]</scope>
    <source>
        <strain evidence="14 15">ATCC BAA-2084</strain>
    </source>
</reference>
<dbReference type="GO" id="GO:0007165">
    <property type="term" value="P:signal transduction"/>
    <property type="evidence" value="ECO:0007669"/>
    <property type="project" value="UniProtKB-ARBA"/>
</dbReference>
<evidence type="ECO:0000256" key="10">
    <source>
        <dbReference type="ARBA" id="ARBA00022989"/>
    </source>
</evidence>
<keyword evidence="5" id="KW-0808">Transferase</keyword>
<dbReference type="EC" id="2.7.13.3" evidence="3"/>
<evidence type="ECO:0000313" key="15">
    <source>
        <dbReference type="Proteomes" id="UP000320547"/>
    </source>
</evidence>
<dbReference type="InterPro" id="IPR006189">
    <property type="entry name" value="CHASE_dom"/>
</dbReference>
<evidence type="ECO:0000259" key="13">
    <source>
        <dbReference type="PROSITE" id="PS50839"/>
    </source>
</evidence>
<dbReference type="AlphaFoldDB" id="A0A562UUE0"/>
<gene>
    <name evidence="14" type="ORF">JN10_0812</name>
</gene>
<dbReference type="EMBL" id="VLLK01000001">
    <property type="protein sequence ID" value="TWJ09187.1"/>
    <property type="molecule type" value="Genomic_DNA"/>
</dbReference>
<name>A0A562UUE0_9SPHN</name>
<dbReference type="Pfam" id="PF07536">
    <property type="entry name" value="HWE_HK"/>
    <property type="match status" value="1"/>
</dbReference>
<dbReference type="Gene3D" id="3.30.565.10">
    <property type="entry name" value="Histidine kinase-like ATPase, C-terminal domain"/>
    <property type="match status" value="1"/>
</dbReference>
<evidence type="ECO:0000256" key="1">
    <source>
        <dbReference type="ARBA" id="ARBA00000085"/>
    </source>
</evidence>
<keyword evidence="7" id="KW-0547">Nucleotide-binding</keyword>
<evidence type="ECO:0000256" key="3">
    <source>
        <dbReference type="ARBA" id="ARBA00012438"/>
    </source>
</evidence>
<comment type="subcellular location">
    <subcellularLocation>
        <location evidence="2">Membrane</location>
    </subcellularLocation>
</comment>
<proteinExistence type="predicted"/>
<sequence>MHGVASTVTEPPRLRRATRLLVRFPRAVPFAIFLIIGVITTFSVLSIEASEHRREQVVMREVAQTLANELVRRSNTTEAYLRSGSALFATTPDVSLAMFQRFANELRLDSNAEGSEGIGWAEVIDRANVAEFQRMVSAEKGTNFQIRRQTGASGQTLAPITFLKPDTRESAAALGYDLYSHEVVSAAMDEAARMVRPTATAKLNLGEEGQTIDNGFLIFMPVFEGPLGARKLKGFVFSPFDAQFFLASAMNRSAHPDMGVRFYDGEVGEQNLLAQHVPAYASGMTMAEQITIGNRPFSVEVESARVGSLSPLSMATLLFGLATASLLMLLARLLTRQAVEDEASLAFFEEQNSIRNSLTRELNHRVKNTLASIVSIISLTRRRTDSLDEFADSLEGRVRALSATHDLLTNSEWGTTPLRSVVEVELAPYAGGDTEVVMDGPDIELAPNDALSLGLAIHELATNAAKYGALSRSGAKVTIKWERESDHLARLKWEERGGPEVKAERKRGFGTELIEKIVAHELRHPVDMRFEPEGVSCILRVPLRVSAEFHIRERLARLSD</sequence>
<dbReference type="GO" id="GO:0004673">
    <property type="term" value="F:protein histidine kinase activity"/>
    <property type="evidence" value="ECO:0007669"/>
    <property type="project" value="UniProtKB-EC"/>
</dbReference>
<dbReference type="SMART" id="SM01079">
    <property type="entry name" value="CHASE"/>
    <property type="match status" value="1"/>
</dbReference>
<dbReference type="Proteomes" id="UP000320547">
    <property type="component" value="Unassembled WGS sequence"/>
</dbReference>
<dbReference type="SMART" id="SM00911">
    <property type="entry name" value="HWE_HK"/>
    <property type="match status" value="1"/>
</dbReference>
<evidence type="ECO:0000256" key="4">
    <source>
        <dbReference type="ARBA" id="ARBA00022553"/>
    </source>
</evidence>
<keyword evidence="11 12" id="KW-0472">Membrane</keyword>
<evidence type="ECO:0000256" key="5">
    <source>
        <dbReference type="ARBA" id="ARBA00022679"/>
    </source>
</evidence>
<organism evidence="14 15">
    <name type="scientific">Altererythrobacter ishigakiensis</name>
    <dbReference type="NCBI Taxonomy" id="476157"/>
    <lineage>
        <taxon>Bacteria</taxon>
        <taxon>Pseudomonadati</taxon>
        <taxon>Pseudomonadota</taxon>
        <taxon>Alphaproteobacteria</taxon>
        <taxon>Sphingomonadales</taxon>
        <taxon>Erythrobacteraceae</taxon>
        <taxon>Altererythrobacter</taxon>
    </lineage>
</organism>
<dbReference type="Pfam" id="PF03924">
    <property type="entry name" value="CHASE"/>
    <property type="match status" value="1"/>
</dbReference>
<dbReference type="STRING" id="476157.GCA_001663155_02541"/>
<protein>
    <recommendedName>
        <fullName evidence="3">histidine kinase</fullName>
        <ecNumber evidence="3">2.7.13.3</ecNumber>
    </recommendedName>
</protein>
<evidence type="ECO:0000256" key="9">
    <source>
        <dbReference type="ARBA" id="ARBA00022840"/>
    </source>
</evidence>
<evidence type="ECO:0000256" key="8">
    <source>
        <dbReference type="ARBA" id="ARBA00022777"/>
    </source>
</evidence>
<keyword evidence="4" id="KW-0597">Phosphoprotein</keyword>
<accession>A0A562UUE0</accession>
<dbReference type="PANTHER" id="PTHR41523:SF7">
    <property type="entry name" value="HISTIDINE KINASE"/>
    <property type="match status" value="1"/>
</dbReference>
<keyword evidence="9" id="KW-0067">ATP-binding</keyword>
<evidence type="ECO:0000256" key="6">
    <source>
        <dbReference type="ARBA" id="ARBA00022692"/>
    </source>
</evidence>
<dbReference type="PANTHER" id="PTHR41523">
    <property type="entry name" value="TWO-COMPONENT SYSTEM SENSOR PROTEIN"/>
    <property type="match status" value="1"/>
</dbReference>
<evidence type="ECO:0000256" key="12">
    <source>
        <dbReference type="SAM" id="Phobius"/>
    </source>
</evidence>
<keyword evidence="10 12" id="KW-1133">Transmembrane helix</keyword>
<comment type="caution">
    <text evidence="14">The sequence shown here is derived from an EMBL/GenBank/DDBJ whole genome shotgun (WGS) entry which is preliminary data.</text>
</comment>
<evidence type="ECO:0000256" key="11">
    <source>
        <dbReference type="ARBA" id="ARBA00023136"/>
    </source>
</evidence>
<evidence type="ECO:0000256" key="2">
    <source>
        <dbReference type="ARBA" id="ARBA00004370"/>
    </source>
</evidence>
<dbReference type="InterPro" id="IPR042240">
    <property type="entry name" value="CHASE_sf"/>
</dbReference>
<evidence type="ECO:0000313" key="14">
    <source>
        <dbReference type="EMBL" id="TWJ09187.1"/>
    </source>
</evidence>
<comment type="catalytic activity">
    <reaction evidence="1">
        <text>ATP + protein L-histidine = ADP + protein N-phospho-L-histidine.</text>
        <dbReference type="EC" id="2.7.13.3"/>
    </reaction>
</comment>
<keyword evidence="8 14" id="KW-0418">Kinase</keyword>
<feature type="domain" description="CHASE" evidence="13">
    <location>
        <begin position="90"/>
        <end position="266"/>
    </location>
</feature>
<dbReference type="InterPro" id="IPR011102">
    <property type="entry name" value="Sig_transdc_His_kinase_HWE"/>
</dbReference>
<dbReference type="OrthoDB" id="136506at2"/>
<keyword evidence="6 12" id="KW-0812">Transmembrane</keyword>